<dbReference type="Pfam" id="PF01693">
    <property type="entry name" value="Cauli_VI"/>
    <property type="match status" value="1"/>
</dbReference>
<evidence type="ECO:0000256" key="4">
    <source>
        <dbReference type="ARBA" id="ARBA00022722"/>
    </source>
</evidence>
<organism evidence="11 12">
    <name type="scientific">Fusarium duplospermum</name>
    <dbReference type="NCBI Taxonomy" id="1325734"/>
    <lineage>
        <taxon>Eukaryota</taxon>
        <taxon>Fungi</taxon>
        <taxon>Dikarya</taxon>
        <taxon>Ascomycota</taxon>
        <taxon>Pezizomycotina</taxon>
        <taxon>Sordariomycetes</taxon>
        <taxon>Hypocreomycetidae</taxon>
        <taxon>Hypocreales</taxon>
        <taxon>Nectriaceae</taxon>
        <taxon>Fusarium</taxon>
        <taxon>Fusarium solani species complex</taxon>
    </lineage>
</organism>
<evidence type="ECO:0000259" key="10">
    <source>
        <dbReference type="Pfam" id="PF01693"/>
    </source>
</evidence>
<dbReference type="InterPro" id="IPR011320">
    <property type="entry name" value="RNase_H1_N"/>
</dbReference>
<proteinExistence type="inferred from homology"/>
<name>A0A428PPK6_9HYPO</name>
<protein>
    <recommendedName>
        <fullName evidence="3">ribonuclease H</fullName>
        <ecNumber evidence="3">3.1.26.4</ecNumber>
    </recommendedName>
</protein>
<comment type="caution">
    <text evidence="11">The sequence shown here is derived from an EMBL/GenBank/DDBJ whole genome shotgun (WGS) entry which is preliminary data.</text>
</comment>
<keyword evidence="12" id="KW-1185">Reference proteome</keyword>
<dbReference type="GO" id="GO:0004523">
    <property type="term" value="F:RNA-DNA hybrid ribonuclease activity"/>
    <property type="evidence" value="ECO:0007669"/>
    <property type="project" value="UniProtKB-EC"/>
</dbReference>
<dbReference type="GO" id="GO:0046872">
    <property type="term" value="F:metal ion binding"/>
    <property type="evidence" value="ECO:0007669"/>
    <property type="project" value="UniProtKB-KW"/>
</dbReference>
<keyword evidence="6" id="KW-0255">Endonuclease</keyword>
<evidence type="ECO:0000313" key="12">
    <source>
        <dbReference type="Proteomes" id="UP000288168"/>
    </source>
</evidence>
<evidence type="ECO:0000256" key="5">
    <source>
        <dbReference type="ARBA" id="ARBA00022723"/>
    </source>
</evidence>
<evidence type="ECO:0000256" key="8">
    <source>
        <dbReference type="ARBA" id="ARBA00022842"/>
    </source>
</evidence>
<dbReference type="Gene3D" id="3.40.970.10">
    <property type="entry name" value="Ribonuclease H1, N-terminal domain"/>
    <property type="match status" value="1"/>
</dbReference>
<feature type="domain" description="Ribonuclease H1 N-terminal" evidence="10">
    <location>
        <begin position="8"/>
        <end position="50"/>
    </location>
</feature>
<feature type="compositionally biased region" description="Polar residues" evidence="9">
    <location>
        <begin position="154"/>
        <end position="171"/>
    </location>
</feature>
<feature type="compositionally biased region" description="Acidic residues" evidence="9">
    <location>
        <begin position="100"/>
        <end position="114"/>
    </location>
</feature>
<reference evidence="11 12" key="1">
    <citation type="submission" date="2017-06" db="EMBL/GenBank/DDBJ databases">
        <title>Comparative genomic analysis of Ambrosia Fusariam Clade fungi.</title>
        <authorList>
            <person name="Stajich J.E."/>
            <person name="Carrillo J."/>
            <person name="Kijimoto T."/>
            <person name="Eskalen A."/>
            <person name="O'Donnell K."/>
            <person name="Kasson M."/>
        </authorList>
    </citation>
    <scope>NUCLEOTIDE SEQUENCE [LARGE SCALE GENOMIC DNA]</scope>
    <source>
        <strain evidence="11 12">NRRL62584</strain>
    </source>
</reference>
<dbReference type="EMBL" id="NKCI01000106">
    <property type="protein sequence ID" value="RSL54924.1"/>
    <property type="molecule type" value="Genomic_DNA"/>
</dbReference>
<dbReference type="EC" id="3.1.26.4" evidence="3"/>
<keyword evidence="8" id="KW-0460">Magnesium</keyword>
<evidence type="ECO:0000256" key="1">
    <source>
        <dbReference type="ARBA" id="ARBA00001946"/>
    </source>
</evidence>
<comment type="similarity">
    <text evidence="2">Belongs to the RNase H family.</text>
</comment>
<dbReference type="AlphaFoldDB" id="A0A428PPK6"/>
<dbReference type="InterPro" id="IPR009027">
    <property type="entry name" value="Ribosomal_bL9/RNase_H1_N"/>
</dbReference>
<accession>A0A428PPK6</accession>
<evidence type="ECO:0000313" key="11">
    <source>
        <dbReference type="EMBL" id="RSL54924.1"/>
    </source>
</evidence>
<sequence>MKRKAPVYYGVRAGRKTGVYTDWDECNEQVFGYRGAVYKKFCTREEANAFVGKPLNLDYSKTRRARRLRRLAEYGFGARAEPGPSARPGPGPGPQLNAEPEPDADADADADAEPELSAGPGPGPKPGAEPELSSEPGLATDTSSDSEDTVVSVLDNNDTLDGADSLSSVTDTSEAIYDDLQLAKDRLSAVMEERGAVKIVPVSPSHE</sequence>
<dbReference type="OrthoDB" id="5103837at2759"/>
<evidence type="ECO:0000256" key="3">
    <source>
        <dbReference type="ARBA" id="ARBA00012180"/>
    </source>
</evidence>
<dbReference type="STRING" id="1325734.A0A428PPK6"/>
<dbReference type="FunFam" id="3.40.970.10:FF:000001">
    <property type="entry name" value="Ribonuclease H1"/>
    <property type="match status" value="1"/>
</dbReference>
<comment type="cofactor">
    <cofactor evidence="1">
        <name>Mg(2+)</name>
        <dbReference type="ChEBI" id="CHEBI:18420"/>
    </cofactor>
</comment>
<evidence type="ECO:0000256" key="7">
    <source>
        <dbReference type="ARBA" id="ARBA00022801"/>
    </source>
</evidence>
<evidence type="ECO:0000256" key="9">
    <source>
        <dbReference type="SAM" id="MobiDB-lite"/>
    </source>
</evidence>
<keyword evidence="4" id="KW-0540">Nuclease</keyword>
<dbReference type="InterPro" id="IPR037056">
    <property type="entry name" value="RNase_H1_N_sf"/>
</dbReference>
<keyword evidence="5" id="KW-0479">Metal-binding</keyword>
<gene>
    <name evidence="11" type="ORF">CEP54_009652</name>
</gene>
<dbReference type="Proteomes" id="UP000288168">
    <property type="component" value="Unassembled WGS sequence"/>
</dbReference>
<keyword evidence="7" id="KW-0378">Hydrolase</keyword>
<evidence type="ECO:0000256" key="2">
    <source>
        <dbReference type="ARBA" id="ARBA00005300"/>
    </source>
</evidence>
<evidence type="ECO:0000256" key="6">
    <source>
        <dbReference type="ARBA" id="ARBA00022759"/>
    </source>
</evidence>
<feature type="region of interest" description="Disordered" evidence="9">
    <location>
        <begin position="75"/>
        <end position="171"/>
    </location>
</feature>
<dbReference type="SUPFAM" id="SSF55658">
    <property type="entry name" value="L9 N-domain-like"/>
    <property type="match status" value="1"/>
</dbReference>